<evidence type="ECO:0000256" key="10">
    <source>
        <dbReference type="SAM" id="Phobius"/>
    </source>
</evidence>
<dbReference type="GO" id="GO:0006869">
    <property type="term" value="P:lipid transport"/>
    <property type="evidence" value="ECO:0007669"/>
    <property type="project" value="UniProtKB-KW"/>
</dbReference>
<feature type="compositionally biased region" description="Low complexity" evidence="9">
    <location>
        <begin position="295"/>
        <end position="308"/>
    </location>
</feature>
<feature type="compositionally biased region" description="Low complexity" evidence="9">
    <location>
        <begin position="668"/>
        <end position="682"/>
    </location>
</feature>
<name>A0A9R0J1D1_SPIOL</name>
<evidence type="ECO:0000256" key="7">
    <source>
        <dbReference type="ARBA" id="ARBA00023121"/>
    </source>
</evidence>
<feature type="compositionally biased region" description="Low complexity" evidence="9">
    <location>
        <begin position="486"/>
        <end position="499"/>
    </location>
</feature>
<feature type="transmembrane region" description="Helical" evidence="10">
    <location>
        <begin position="6"/>
        <end position="31"/>
    </location>
</feature>
<feature type="region of interest" description="Disordered" evidence="9">
    <location>
        <begin position="620"/>
        <end position="774"/>
    </location>
</feature>
<dbReference type="KEGG" id="soe:110798571"/>
<accession>A0A9R0J1D1</accession>
<keyword evidence="12" id="KW-1185">Reference proteome</keyword>
<dbReference type="Pfam" id="PF23065">
    <property type="entry name" value="PH_SMPa"/>
    <property type="match status" value="1"/>
</dbReference>
<dbReference type="GO" id="GO:0005789">
    <property type="term" value="C:endoplasmic reticulum membrane"/>
    <property type="evidence" value="ECO:0007669"/>
    <property type="project" value="UniProtKB-SubCell"/>
</dbReference>
<dbReference type="Proteomes" id="UP000813463">
    <property type="component" value="Chromosome 2"/>
</dbReference>
<dbReference type="InterPro" id="IPR057080">
    <property type="entry name" value="PH_SMPa"/>
</dbReference>
<keyword evidence="3 10" id="KW-0812">Transmembrane</keyword>
<dbReference type="SUPFAM" id="SSF50729">
    <property type="entry name" value="PH domain-like"/>
    <property type="match status" value="1"/>
</dbReference>
<keyword evidence="8 10" id="KW-0472">Membrane</keyword>
<dbReference type="PANTHER" id="PTHR13466:SF0">
    <property type="entry name" value="SMP-LTD DOMAIN-CONTAINING PROTEIN"/>
    <property type="match status" value="1"/>
</dbReference>
<dbReference type="GO" id="GO:0005783">
    <property type="term" value="C:endoplasmic reticulum"/>
    <property type="evidence" value="ECO:0000318"/>
    <property type="project" value="GO_Central"/>
</dbReference>
<proteinExistence type="predicted"/>
<evidence type="ECO:0000256" key="8">
    <source>
        <dbReference type="ARBA" id="ARBA00023136"/>
    </source>
</evidence>
<keyword evidence="4" id="KW-0256">Endoplasmic reticulum</keyword>
<reference evidence="12" key="1">
    <citation type="journal article" date="2021" name="Nat. Commun.">
        <title>Genomic analyses provide insights into spinach domestication and the genetic basis of agronomic traits.</title>
        <authorList>
            <person name="Cai X."/>
            <person name="Sun X."/>
            <person name="Xu C."/>
            <person name="Sun H."/>
            <person name="Wang X."/>
            <person name="Ge C."/>
            <person name="Zhang Z."/>
            <person name="Wang Q."/>
            <person name="Fei Z."/>
            <person name="Jiao C."/>
            <person name="Wang Q."/>
        </authorList>
    </citation>
    <scope>NUCLEOTIDE SEQUENCE [LARGE SCALE GENOMIC DNA]</scope>
    <source>
        <strain evidence="12">cv. Varoflay</strain>
    </source>
</reference>
<keyword evidence="7" id="KW-0446">Lipid-binding</keyword>
<dbReference type="GO" id="GO:0008289">
    <property type="term" value="F:lipid binding"/>
    <property type="evidence" value="ECO:0000318"/>
    <property type="project" value="GO_Central"/>
</dbReference>
<evidence type="ECO:0000313" key="12">
    <source>
        <dbReference type="Proteomes" id="UP000813463"/>
    </source>
</evidence>
<evidence type="ECO:0000256" key="9">
    <source>
        <dbReference type="SAM" id="MobiDB-lite"/>
    </source>
</evidence>
<keyword evidence="2" id="KW-0813">Transport</keyword>
<evidence type="ECO:0000256" key="5">
    <source>
        <dbReference type="ARBA" id="ARBA00022989"/>
    </source>
</evidence>
<feature type="compositionally biased region" description="Basic and acidic residues" evidence="9">
    <location>
        <begin position="693"/>
        <end position="706"/>
    </location>
</feature>
<keyword evidence="6" id="KW-0445">Lipid transport</keyword>
<evidence type="ECO:0000313" key="13">
    <source>
        <dbReference type="RefSeq" id="XP_021859447.2"/>
    </source>
</evidence>
<feature type="compositionally biased region" description="Basic and acidic residues" evidence="9">
    <location>
        <begin position="741"/>
        <end position="774"/>
    </location>
</feature>
<dbReference type="GeneID" id="110798571"/>
<evidence type="ECO:0000259" key="11">
    <source>
        <dbReference type="PROSITE" id="PS51847"/>
    </source>
</evidence>
<reference evidence="13" key="2">
    <citation type="submission" date="2025-08" db="UniProtKB">
        <authorList>
            <consortium name="RefSeq"/>
        </authorList>
    </citation>
    <scope>IDENTIFICATION</scope>
    <source>
        <tissue evidence="13">Leaf</tissue>
    </source>
</reference>
<dbReference type="InterPro" id="IPR031468">
    <property type="entry name" value="SMP_LBD"/>
</dbReference>
<dbReference type="PROSITE" id="PS51847">
    <property type="entry name" value="SMP"/>
    <property type="match status" value="1"/>
</dbReference>
<feature type="region of interest" description="Disordered" evidence="9">
    <location>
        <begin position="293"/>
        <end position="317"/>
    </location>
</feature>
<feature type="region of interest" description="Disordered" evidence="9">
    <location>
        <begin position="470"/>
        <end position="499"/>
    </location>
</feature>
<dbReference type="AlphaFoldDB" id="A0A9R0J1D1"/>
<protein>
    <recommendedName>
        <fullName evidence="11">SMP-LTD domain-containing protein</fullName>
    </recommendedName>
</protein>
<dbReference type="RefSeq" id="XP_021859447.2">
    <property type="nucleotide sequence ID" value="XM_022003755.2"/>
</dbReference>
<dbReference type="PANTHER" id="PTHR13466">
    <property type="entry name" value="TEX2 PROTEIN-RELATED"/>
    <property type="match status" value="1"/>
</dbReference>
<dbReference type="CDD" id="cd21675">
    <property type="entry name" value="SMP_TEX2"/>
    <property type="match status" value="1"/>
</dbReference>
<organism evidence="12 13">
    <name type="scientific">Spinacia oleracea</name>
    <name type="common">Spinach</name>
    <dbReference type="NCBI Taxonomy" id="3562"/>
    <lineage>
        <taxon>Eukaryota</taxon>
        <taxon>Viridiplantae</taxon>
        <taxon>Streptophyta</taxon>
        <taxon>Embryophyta</taxon>
        <taxon>Tracheophyta</taxon>
        <taxon>Spermatophyta</taxon>
        <taxon>Magnoliopsida</taxon>
        <taxon>eudicotyledons</taxon>
        <taxon>Gunneridae</taxon>
        <taxon>Pentapetalae</taxon>
        <taxon>Caryophyllales</taxon>
        <taxon>Chenopodiaceae</taxon>
        <taxon>Chenopodioideae</taxon>
        <taxon>Anserineae</taxon>
        <taxon>Spinacia</taxon>
    </lineage>
</organism>
<keyword evidence="5 10" id="KW-1133">Transmembrane helix</keyword>
<feature type="domain" description="SMP-LTD" evidence="11">
    <location>
        <begin position="326"/>
        <end position="597"/>
    </location>
</feature>
<comment type="subcellular location">
    <subcellularLocation>
        <location evidence="1">Endoplasmic reticulum membrane</location>
    </subcellularLocation>
</comment>
<sequence>MVMISVWLIVGFIVGALAVIAVEGVVILYVIRRLTQTSKSPQFGVHTSPQNPLDSTQSVSSLCQKQGVVWVLDPEKHPKLPPIGEQTRKREMLEVSPVRKLAKVKERMLILAEADGSLTKVMLKGCKIVAVSATSMPTRKWAKRFPIKIESKNAALYQGSKVVYIYAETSCEKESWCRALRLASFDDKEKPLWFSKVSEDFRGYLKSLSEGYPFLIKPSMGCQWGPLDKVNRLDDHPSKVRQIWRKLSRRTSLATLDEKRVADTSHVFQDPSSVPIITKTAIPGKMRNECEEDSFSVSSTASSRSGNSTHGSEVSDADTTEKFVVDEGTLCWNLLVSRLFFDAKSNADIKAGLKARIQRSLSNMRLPTYIGEVTCIDVDTGNLPPYIHGMRAVPTDMNDVLAMEMDIEYSGGMVLYVEARLEVPELDSQNGLVDPNPEASSVGEATTNLLEDFKNLRDDFKLFDGNYDSSERKDAEDLKHETLRNSRTGASTSGSGSGSRWKSIFNSVAKHVSQVPLTLDIRVATLKGTIQLHMKPPPSDQLWFGFTCMPDIQFHLESSVKDHKVTNGRVASFLINRFKASIRETLVLPNCESVCIPWMLAEKDDWVPCNSAPLMWLNREASSDTSSNEVPRDKRTEDRDLESKQGKQKKVDSVKQPINEENDQAVLSTAVRRSSSESSVPSQDLKTPLLQNEESRDLVLHRKQENPECQSPSRYVSLREERNNLEDDDTKSKKPVGRKARMFDLGKKMGEKLEEKRRHIEEKSRNIVEKMRGP</sequence>
<evidence type="ECO:0000256" key="2">
    <source>
        <dbReference type="ARBA" id="ARBA00022448"/>
    </source>
</evidence>
<evidence type="ECO:0000256" key="4">
    <source>
        <dbReference type="ARBA" id="ARBA00022824"/>
    </source>
</evidence>
<feature type="compositionally biased region" description="Basic and acidic residues" evidence="9">
    <location>
        <begin position="470"/>
        <end position="484"/>
    </location>
</feature>
<gene>
    <name evidence="13" type="primary">LOC110798571</name>
</gene>
<feature type="compositionally biased region" description="Basic and acidic residues" evidence="9">
    <location>
        <begin position="630"/>
        <end position="653"/>
    </location>
</feature>
<evidence type="ECO:0000256" key="1">
    <source>
        <dbReference type="ARBA" id="ARBA00004586"/>
    </source>
</evidence>
<evidence type="ECO:0000256" key="3">
    <source>
        <dbReference type="ARBA" id="ARBA00022692"/>
    </source>
</evidence>
<evidence type="ECO:0000256" key="6">
    <source>
        <dbReference type="ARBA" id="ARBA00023055"/>
    </source>
</evidence>